<organism evidence="1 2">
    <name type="scientific">Testicularia cyperi</name>
    <dbReference type="NCBI Taxonomy" id="1882483"/>
    <lineage>
        <taxon>Eukaryota</taxon>
        <taxon>Fungi</taxon>
        <taxon>Dikarya</taxon>
        <taxon>Basidiomycota</taxon>
        <taxon>Ustilaginomycotina</taxon>
        <taxon>Ustilaginomycetes</taxon>
        <taxon>Ustilaginales</taxon>
        <taxon>Anthracoideaceae</taxon>
        <taxon>Testicularia</taxon>
    </lineage>
</organism>
<keyword evidence="2" id="KW-1185">Reference proteome</keyword>
<accession>A0A317XNJ2</accession>
<dbReference type="AlphaFoldDB" id="A0A317XNJ2"/>
<evidence type="ECO:0000313" key="1">
    <source>
        <dbReference type="EMBL" id="PWY99651.1"/>
    </source>
</evidence>
<dbReference type="EMBL" id="KZ819194">
    <property type="protein sequence ID" value="PWY99651.1"/>
    <property type="molecule type" value="Genomic_DNA"/>
</dbReference>
<dbReference type="Proteomes" id="UP000246740">
    <property type="component" value="Unassembled WGS sequence"/>
</dbReference>
<sequence length="63" mass="7160">MVQLSSLSSLLLLSLSPIPLSRIATPKVLIGSGLFYSLFLIGRQIPTYRRRRTYTPRDHRDTS</sequence>
<reference evidence="1 2" key="1">
    <citation type="journal article" date="2018" name="Mol. Biol. Evol.">
        <title>Broad Genomic Sampling Reveals a Smut Pathogenic Ancestry of the Fungal Clade Ustilaginomycotina.</title>
        <authorList>
            <person name="Kijpornyongpan T."/>
            <person name="Mondo S.J."/>
            <person name="Barry K."/>
            <person name="Sandor L."/>
            <person name="Lee J."/>
            <person name="Lipzen A."/>
            <person name="Pangilinan J."/>
            <person name="LaButti K."/>
            <person name="Hainaut M."/>
            <person name="Henrissat B."/>
            <person name="Grigoriev I.V."/>
            <person name="Spatafora J.W."/>
            <person name="Aime M.C."/>
        </authorList>
    </citation>
    <scope>NUCLEOTIDE SEQUENCE [LARGE SCALE GENOMIC DNA]</scope>
    <source>
        <strain evidence="1 2">MCA 3645</strain>
    </source>
</reference>
<proteinExistence type="predicted"/>
<dbReference type="InParanoid" id="A0A317XNJ2"/>
<evidence type="ECO:0000313" key="2">
    <source>
        <dbReference type="Proteomes" id="UP000246740"/>
    </source>
</evidence>
<protein>
    <submittedName>
        <fullName evidence="1">Uncharacterized protein</fullName>
    </submittedName>
</protein>
<name>A0A317XNJ2_9BASI</name>
<gene>
    <name evidence="1" type="ORF">BCV70DRAFT_110543</name>
</gene>